<dbReference type="InterPro" id="IPR037353">
    <property type="entry name" value="ASH2"/>
</dbReference>
<evidence type="ECO:0000313" key="6">
    <source>
        <dbReference type="Proteomes" id="UP000489600"/>
    </source>
</evidence>
<dbReference type="Proteomes" id="UP000489600">
    <property type="component" value="Unassembled WGS sequence"/>
</dbReference>
<dbReference type="InterPro" id="IPR003877">
    <property type="entry name" value="SPRY_dom"/>
</dbReference>
<feature type="compositionally biased region" description="Basic and acidic residues" evidence="3">
    <location>
        <begin position="119"/>
        <end position="140"/>
    </location>
</feature>
<evidence type="ECO:0000259" key="4">
    <source>
        <dbReference type="PROSITE" id="PS50188"/>
    </source>
</evidence>
<dbReference type="InterPro" id="IPR001870">
    <property type="entry name" value="B30.2/SPRY"/>
</dbReference>
<feature type="region of interest" description="Disordered" evidence="3">
    <location>
        <begin position="222"/>
        <end position="251"/>
    </location>
</feature>
<dbReference type="PANTHER" id="PTHR10598">
    <property type="entry name" value="SET1/ASH2 HISTONE METHYLTRANSFERASE COMPLEX SUBUNIT ASH2"/>
    <property type="match status" value="1"/>
</dbReference>
<dbReference type="SMART" id="SM00449">
    <property type="entry name" value="SPRY"/>
    <property type="match status" value="1"/>
</dbReference>
<accession>A0A565BG26</accession>
<keyword evidence="2" id="KW-0539">Nucleus</keyword>
<protein>
    <recommendedName>
        <fullName evidence="4">B30.2/SPRY domain-containing protein</fullName>
    </recommendedName>
</protein>
<dbReference type="PROSITE" id="PS50188">
    <property type="entry name" value="B302_SPRY"/>
    <property type="match status" value="1"/>
</dbReference>
<comment type="caution">
    <text evidence="5">The sequence shown here is derived from an EMBL/GenBank/DDBJ whole genome shotgun (WGS) entry which is preliminary data.</text>
</comment>
<dbReference type="AlphaFoldDB" id="A0A565BG26"/>
<evidence type="ECO:0000256" key="3">
    <source>
        <dbReference type="SAM" id="MobiDB-lite"/>
    </source>
</evidence>
<feature type="compositionally biased region" description="Basic and acidic residues" evidence="3">
    <location>
        <begin position="24"/>
        <end position="56"/>
    </location>
</feature>
<dbReference type="GO" id="GO:0000976">
    <property type="term" value="F:transcription cis-regulatory region binding"/>
    <property type="evidence" value="ECO:0007669"/>
    <property type="project" value="TreeGrafter"/>
</dbReference>
<dbReference type="InterPro" id="IPR043136">
    <property type="entry name" value="B30.2/SPRY_sf"/>
</dbReference>
<feature type="region of interest" description="Disordered" evidence="3">
    <location>
        <begin position="1"/>
        <end position="56"/>
    </location>
</feature>
<organism evidence="5 6">
    <name type="scientific">Arabis nemorensis</name>
    <dbReference type="NCBI Taxonomy" id="586526"/>
    <lineage>
        <taxon>Eukaryota</taxon>
        <taxon>Viridiplantae</taxon>
        <taxon>Streptophyta</taxon>
        <taxon>Embryophyta</taxon>
        <taxon>Tracheophyta</taxon>
        <taxon>Spermatophyta</taxon>
        <taxon>Magnoliopsida</taxon>
        <taxon>eudicotyledons</taxon>
        <taxon>Gunneridae</taxon>
        <taxon>Pentapetalae</taxon>
        <taxon>rosids</taxon>
        <taxon>malvids</taxon>
        <taxon>Brassicales</taxon>
        <taxon>Brassicaceae</taxon>
        <taxon>Arabideae</taxon>
        <taxon>Arabis</taxon>
    </lineage>
</organism>
<dbReference type="Gene3D" id="2.60.120.920">
    <property type="match status" value="1"/>
</dbReference>
<reference evidence="5" key="1">
    <citation type="submission" date="2019-07" db="EMBL/GenBank/DDBJ databases">
        <authorList>
            <person name="Dittberner H."/>
        </authorList>
    </citation>
    <scope>NUCLEOTIDE SEQUENCE [LARGE SCALE GENOMIC DNA]</scope>
</reference>
<dbReference type="GO" id="GO:0048188">
    <property type="term" value="C:Set1C/COMPASS complex"/>
    <property type="evidence" value="ECO:0007669"/>
    <property type="project" value="InterPro"/>
</dbReference>
<evidence type="ECO:0000313" key="5">
    <source>
        <dbReference type="EMBL" id="VVB00575.1"/>
    </source>
</evidence>
<evidence type="ECO:0000256" key="2">
    <source>
        <dbReference type="ARBA" id="ARBA00023242"/>
    </source>
</evidence>
<feature type="region of interest" description="Disordered" evidence="3">
    <location>
        <begin position="95"/>
        <end position="193"/>
    </location>
</feature>
<dbReference type="CDD" id="cd12872">
    <property type="entry name" value="SPRY_Ash2"/>
    <property type="match status" value="1"/>
</dbReference>
<name>A0A565BG26_9BRAS</name>
<dbReference type="InterPro" id="IPR013320">
    <property type="entry name" value="ConA-like_dom_sf"/>
</dbReference>
<dbReference type="FunFam" id="2.60.120.920:FF:000043">
    <property type="entry name" value="Protein TRAUCO"/>
    <property type="match status" value="1"/>
</dbReference>
<gene>
    <name evidence="5" type="ORF">ANE_LOCUS11019</name>
</gene>
<dbReference type="EMBL" id="CABITT030000004">
    <property type="protein sequence ID" value="VVB00575.1"/>
    <property type="molecule type" value="Genomic_DNA"/>
</dbReference>
<feature type="domain" description="B30.2/SPRY" evidence="4">
    <location>
        <begin position="259"/>
        <end position="478"/>
    </location>
</feature>
<dbReference type="Pfam" id="PF00622">
    <property type="entry name" value="SPRY"/>
    <property type="match status" value="1"/>
</dbReference>
<sequence>MDSLESNPKVEEEPILQTEEETEANPKFEEAAEPNLKVEEAAESNPKVDEVAEANPKVDEVAEANPEIDEVVDANPEIEEEVSVLLPDDITGTVLPPGINDSVPHESSFAAMEEQIDVDLEKLEEPKDGDRPGSELKIESDSFSEEDPTASSSDNNPKSPKPEIVATQIGNAMEVDEEEDELPPKKQKQLASLTSLAVKEEEAQPSEAMVVATTTVVNAVKKSKSKKKNNNVWVTKSTRKGKKKSKTNTPNSVAVEDKVLITPVPRFPDKSDDTPDLEICLSKVYKAEKVEISEDRLTAGSSKGYRMVRATRGAIEGAWYFEIKVVNLGETGHTRLGWSTDKGDLQAPVGYDGNSFGFRDIDGCKIHKALREKYAEGGYKEGDVIGFYINLPDGESFAPKPPHYVWYKGQRYVCAPDTKEEPPKVIPGSEISFFKNGVCQGVAFTDLFGGRYYPAASMYTLPDQSNCVVKFNFGPDFENFPEDFSGRATPKPMCEVPYHGYNGRLENNGSDDMKS</sequence>
<proteinExistence type="predicted"/>
<dbReference type="PANTHER" id="PTHR10598:SF0">
    <property type="entry name" value="SET1_ASH2 HISTONE METHYLTRANSFERASE COMPLEX SUBUNIT ASH2"/>
    <property type="match status" value="1"/>
</dbReference>
<evidence type="ECO:0000256" key="1">
    <source>
        <dbReference type="ARBA" id="ARBA00004123"/>
    </source>
</evidence>
<feature type="compositionally biased region" description="Basic residues" evidence="3">
    <location>
        <begin position="237"/>
        <end position="246"/>
    </location>
</feature>
<dbReference type="SUPFAM" id="SSF49899">
    <property type="entry name" value="Concanavalin A-like lectins/glucanases"/>
    <property type="match status" value="1"/>
</dbReference>
<comment type="subcellular location">
    <subcellularLocation>
        <location evidence="1">Nucleus</location>
    </subcellularLocation>
</comment>
<dbReference type="OrthoDB" id="10266026at2759"/>
<keyword evidence="6" id="KW-1185">Reference proteome</keyword>